<feature type="signal peptide" evidence="2">
    <location>
        <begin position="1"/>
        <end position="27"/>
    </location>
</feature>
<name>A0ABX8RP06_NOCIO</name>
<keyword evidence="2" id="KW-0732">Signal</keyword>
<feature type="chain" id="PRO_5046170203" description="Serine protease" evidence="2">
    <location>
        <begin position="28"/>
        <end position="81"/>
    </location>
</feature>
<protein>
    <recommendedName>
        <fullName evidence="5">Serine protease</fullName>
    </recommendedName>
</protein>
<evidence type="ECO:0000313" key="3">
    <source>
        <dbReference type="EMBL" id="QXN91375.1"/>
    </source>
</evidence>
<evidence type="ECO:0000256" key="2">
    <source>
        <dbReference type="SAM" id="SignalP"/>
    </source>
</evidence>
<sequence length="81" mass="7579">MSRMRVFGVVLAAAAGVVLAGSGIAGAAPGIALEPGTSVQPVVAPGEPDPTGGTGSSKAVVDVIKALSTGSKGAQPAPTTP</sequence>
<dbReference type="Proteomes" id="UP000694257">
    <property type="component" value="Chromosome"/>
</dbReference>
<accession>A0ABX8RP06</accession>
<dbReference type="EMBL" id="CP078145">
    <property type="protein sequence ID" value="QXN91375.1"/>
    <property type="molecule type" value="Genomic_DNA"/>
</dbReference>
<proteinExistence type="predicted"/>
<feature type="region of interest" description="Disordered" evidence="1">
    <location>
        <begin position="36"/>
        <end position="57"/>
    </location>
</feature>
<evidence type="ECO:0000313" key="4">
    <source>
        <dbReference type="Proteomes" id="UP000694257"/>
    </source>
</evidence>
<evidence type="ECO:0000256" key="1">
    <source>
        <dbReference type="SAM" id="MobiDB-lite"/>
    </source>
</evidence>
<reference evidence="3 4" key="1">
    <citation type="submission" date="2021-07" db="EMBL/GenBank/DDBJ databases">
        <title>Whole Genome Sequence of Nocardia Iowensis.</title>
        <authorList>
            <person name="Lamm A."/>
            <person name="Collins-Fairclough A.M."/>
            <person name="Bunk B."/>
            <person name="Sproer C."/>
        </authorList>
    </citation>
    <scope>NUCLEOTIDE SEQUENCE [LARGE SCALE GENOMIC DNA]</scope>
    <source>
        <strain evidence="3 4">NRRL 5646</strain>
    </source>
</reference>
<dbReference type="RefSeq" id="WP_218472230.1">
    <property type="nucleotide sequence ID" value="NZ_BAABJN010000012.1"/>
</dbReference>
<organism evidence="3 4">
    <name type="scientific">Nocardia iowensis</name>
    <dbReference type="NCBI Taxonomy" id="204891"/>
    <lineage>
        <taxon>Bacteria</taxon>
        <taxon>Bacillati</taxon>
        <taxon>Actinomycetota</taxon>
        <taxon>Actinomycetes</taxon>
        <taxon>Mycobacteriales</taxon>
        <taxon>Nocardiaceae</taxon>
        <taxon>Nocardia</taxon>
    </lineage>
</organism>
<gene>
    <name evidence="3" type="ORF">KV110_39730</name>
</gene>
<keyword evidence="4" id="KW-1185">Reference proteome</keyword>
<evidence type="ECO:0008006" key="5">
    <source>
        <dbReference type="Google" id="ProtNLM"/>
    </source>
</evidence>